<dbReference type="Proteomes" id="UP001056610">
    <property type="component" value="Chromosome"/>
</dbReference>
<protein>
    <submittedName>
        <fullName evidence="5">Nitroreductase family protein</fullName>
    </submittedName>
</protein>
<evidence type="ECO:0000313" key="6">
    <source>
        <dbReference type="Proteomes" id="UP001056610"/>
    </source>
</evidence>
<dbReference type="EMBL" id="CP097320">
    <property type="protein sequence ID" value="UQX09663.1"/>
    <property type="molecule type" value="Genomic_DNA"/>
</dbReference>
<evidence type="ECO:0000259" key="4">
    <source>
        <dbReference type="Pfam" id="PF00881"/>
    </source>
</evidence>
<proteinExistence type="predicted"/>
<feature type="domain" description="Nitroreductase" evidence="4">
    <location>
        <begin position="39"/>
        <end position="216"/>
    </location>
</feature>
<reference evidence="5" key="1">
    <citation type="submission" date="2022-05" db="EMBL/GenBank/DDBJ databases">
        <title>A methanotrophic Mycobacterium dominates a cave microbial ecosystem.</title>
        <authorList>
            <person name="Van Spanning R.J.M."/>
            <person name="Guan Q."/>
            <person name="Melkonian C."/>
            <person name="Gallant J."/>
            <person name="Polerecky L."/>
            <person name="Flot J.-F."/>
            <person name="Brandt B.W."/>
            <person name="Braster M."/>
            <person name="Iturbe Espinoza P."/>
            <person name="Aerts J."/>
            <person name="Meima-Franke M."/>
            <person name="Piersma S.R."/>
            <person name="Bunduc C."/>
            <person name="Ummels R."/>
            <person name="Pain A."/>
            <person name="Fleming E.J."/>
            <person name="van der Wel N."/>
            <person name="Gherman V.D."/>
            <person name="Sarbu S.M."/>
            <person name="Bodelier P.L.E."/>
            <person name="Bitter W."/>
        </authorList>
    </citation>
    <scope>NUCLEOTIDE SEQUENCE</scope>
    <source>
        <strain evidence="5">Sulfur Cave</strain>
    </source>
</reference>
<dbReference type="SUPFAM" id="SSF55469">
    <property type="entry name" value="FMN-dependent nitroreductase-like"/>
    <property type="match status" value="1"/>
</dbReference>
<evidence type="ECO:0000313" key="5">
    <source>
        <dbReference type="EMBL" id="UQX09663.1"/>
    </source>
</evidence>
<keyword evidence="3" id="KW-0560">Oxidoreductase</keyword>
<organism evidence="5 6">
    <name type="scientific">Candidatus Mycobacterium methanotrophicum</name>
    <dbReference type="NCBI Taxonomy" id="2943498"/>
    <lineage>
        <taxon>Bacteria</taxon>
        <taxon>Bacillati</taxon>
        <taxon>Actinomycetota</taxon>
        <taxon>Actinomycetes</taxon>
        <taxon>Mycobacteriales</taxon>
        <taxon>Mycobacteriaceae</taxon>
        <taxon>Mycobacterium</taxon>
    </lineage>
</organism>
<keyword evidence="2" id="KW-0288">FMN</keyword>
<dbReference type="Gene3D" id="3.40.109.10">
    <property type="entry name" value="NADH Oxidase"/>
    <property type="match status" value="1"/>
</dbReference>
<keyword evidence="6" id="KW-1185">Reference proteome</keyword>
<dbReference type="Pfam" id="PF00881">
    <property type="entry name" value="Nitroreductase"/>
    <property type="match status" value="1"/>
</dbReference>
<accession>A0ABY4QIP2</accession>
<name>A0ABY4QIP2_9MYCO</name>
<dbReference type="CDD" id="cd02062">
    <property type="entry name" value="Nitro_FMN_reductase"/>
    <property type="match status" value="1"/>
</dbReference>
<dbReference type="InterPro" id="IPR029479">
    <property type="entry name" value="Nitroreductase"/>
</dbReference>
<dbReference type="PANTHER" id="PTHR23026:SF90">
    <property type="entry name" value="IODOTYROSINE DEIODINASE 1"/>
    <property type="match status" value="1"/>
</dbReference>
<sequence>MTDAPNSASPYADAFRVEPTTAEALAGLNMPLVEAMMTQRAVRRVHPDPVDDAVVLKCVELALRAPTGANGQNWEFIIVKDRRVVKKLAKRYRQGWKFSYGGALRHAADHDESLAKVVRAAQWQVDHFTEIPVLVVACLRLTVREGRVPYSVMPHAALSGYWGSIYPSVQNLSLAARAMGLGASLITLPLWRVRLARRILKLPRSVTPCCVVALGWPRGRYGPTTRTPVGQVTHRDSYGNRVWLDT</sequence>
<dbReference type="InterPro" id="IPR000415">
    <property type="entry name" value="Nitroreductase-like"/>
</dbReference>
<evidence type="ECO:0000256" key="3">
    <source>
        <dbReference type="ARBA" id="ARBA00023002"/>
    </source>
</evidence>
<gene>
    <name evidence="5" type="ORF">M5I08_15120</name>
</gene>
<evidence type="ECO:0000256" key="1">
    <source>
        <dbReference type="ARBA" id="ARBA00022630"/>
    </source>
</evidence>
<keyword evidence="1" id="KW-0285">Flavoprotein</keyword>
<evidence type="ECO:0000256" key="2">
    <source>
        <dbReference type="ARBA" id="ARBA00022643"/>
    </source>
</evidence>
<dbReference type="PANTHER" id="PTHR23026">
    <property type="entry name" value="NADPH NITROREDUCTASE"/>
    <property type="match status" value="1"/>
</dbReference>
<dbReference type="InterPro" id="IPR050627">
    <property type="entry name" value="Nitroreductase/BluB"/>
</dbReference>
<dbReference type="RefSeq" id="WP_249762808.1">
    <property type="nucleotide sequence ID" value="NZ_CAJUXY010000078.1"/>
</dbReference>